<gene>
    <name evidence="2" type="ORF">LOTGIDRAFT_154995</name>
</gene>
<organism evidence="2 3">
    <name type="scientific">Lottia gigantea</name>
    <name type="common">Giant owl limpet</name>
    <dbReference type="NCBI Taxonomy" id="225164"/>
    <lineage>
        <taxon>Eukaryota</taxon>
        <taxon>Metazoa</taxon>
        <taxon>Spiralia</taxon>
        <taxon>Lophotrochozoa</taxon>
        <taxon>Mollusca</taxon>
        <taxon>Gastropoda</taxon>
        <taxon>Patellogastropoda</taxon>
        <taxon>Lottioidea</taxon>
        <taxon>Lottiidae</taxon>
        <taxon>Lottia</taxon>
    </lineage>
</organism>
<dbReference type="Proteomes" id="UP000030746">
    <property type="component" value="Unassembled WGS sequence"/>
</dbReference>
<evidence type="ECO:0000256" key="1">
    <source>
        <dbReference type="SAM" id="MobiDB-lite"/>
    </source>
</evidence>
<dbReference type="CTD" id="20236497"/>
<keyword evidence="3" id="KW-1185">Reference proteome</keyword>
<sequence length="337" mass="37774">MSHNNRLDITNDNDVLSLTDPDEGDFLGFDKVEVDNAASVIRDHVKFNPKEKSMIKGKRPAKVTKSLSLKPSTSSSTKNVGFTSTTFGSVVNENSNNIKGSSERKRNDEYDQYVKDKRPNIRVEIDNDTHNNNINCSDFNSKMSNAMFSSADDDTLVVNDGTEQSILRQLPKLKTPARGPSIDQSLANLIDTACTTHCETGMIISKYDLPENYKMLSPPMVNQEIWGKIDARSKIYDKSFKEVQQLAATAIVPLVKLAELLKPSIIKNEQSKCLFSDAITLISQVQYHLSLRRPFLIRPVLKKKYSDLCNINVPISSMLFGDDMREIRKCDASTTVI</sequence>
<dbReference type="GeneID" id="20236497"/>
<feature type="compositionally biased region" description="Low complexity" evidence="1">
    <location>
        <begin position="64"/>
        <end position="78"/>
    </location>
</feature>
<feature type="compositionally biased region" description="Polar residues" evidence="1">
    <location>
        <begin position="79"/>
        <end position="100"/>
    </location>
</feature>
<feature type="region of interest" description="Disordered" evidence="1">
    <location>
        <begin position="52"/>
        <end position="113"/>
    </location>
</feature>
<dbReference type="EMBL" id="KB203274">
    <property type="protein sequence ID" value="ESO85508.1"/>
    <property type="molecule type" value="Genomic_DNA"/>
</dbReference>
<reference evidence="2 3" key="1">
    <citation type="journal article" date="2013" name="Nature">
        <title>Insights into bilaterian evolution from three spiralian genomes.</title>
        <authorList>
            <person name="Simakov O."/>
            <person name="Marletaz F."/>
            <person name="Cho S.J."/>
            <person name="Edsinger-Gonzales E."/>
            <person name="Havlak P."/>
            <person name="Hellsten U."/>
            <person name="Kuo D.H."/>
            <person name="Larsson T."/>
            <person name="Lv J."/>
            <person name="Arendt D."/>
            <person name="Savage R."/>
            <person name="Osoegawa K."/>
            <person name="de Jong P."/>
            <person name="Grimwood J."/>
            <person name="Chapman J.A."/>
            <person name="Shapiro H."/>
            <person name="Aerts A."/>
            <person name="Otillar R.P."/>
            <person name="Terry A.Y."/>
            <person name="Boore J.L."/>
            <person name="Grigoriev I.V."/>
            <person name="Lindberg D.R."/>
            <person name="Seaver E.C."/>
            <person name="Weisblat D.A."/>
            <person name="Putnam N.H."/>
            <person name="Rokhsar D.S."/>
        </authorList>
    </citation>
    <scope>NUCLEOTIDE SEQUENCE [LARGE SCALE GENOMIC DNA]</scope>
</reference>
<dbReference type="KEGG" id="lgi:LOTGIDRAFT_154995"/>
<dbReference type="AlphaFoldDB" id="V3Z4B5"/>
<name>V3Z4B5_LOTGI</name>
<accession>V3Z4B5</accession>
<dbReference type="RefSeq" id="XP_009063753.1">
    <property type="nucleotide sequence ID" value="XM_009065505.1"/>
</dbReference>
<feature type="compositionally biased region" description="Basic and acidic residues" evidence="1">
    <location>
        <begin position="101"/>
        <end position="113"/>
    </location>
</feature>
<evidence type="ECO:0000313" key="2">
    <source>
        <dbReference type="EMBL" id="ESO85508.1"/>
    </source>
</evidence>
<dbReference type="OrthoDB" id="6158597at2759"/>
<dbReference type="PANTHER" id="PTHR34239:SF2">
    <property type="entry name" value="TRANSPOSABLE ELEMENT P TRANSPOSASE_THAP9 CONSERVED DOMAIN-CONTAINING PROTEIN"/>
    <property type="match status" value="1"/>
</dbReference>
<protein>
    <submittedName>
        <fullName evidence="2">Uncharacterized protein</fullName>
    </submittedName>
</protein>
<dbReference type="HOGENOM" id="CLU_824614_0_0_1"/>
<evidence type="ECO:0000313" key="3">
    <source>
        <dbReference type="Proteomes" id="UP000030746"/>
    </source>
</evidence>
<proteinExistence type="predicted"/>
<dbReference type="PANTHER" id="PTHR34239">
    <property type="entry name" value="APPLE DOMAIN-CONTAINING PROTEIN"/>
    <property type="match status" value="1"/>
</dbReference>